<dbReference type="UCSC" id="C53B7.7">
    <property type="organism name" value="c. elegans"/>
</dbReference>
<organism evidence="3 4">
    <name type="scientific">Caenorhabditis elegans</name>
    <dbReference type="NCBI Taxonomy" id="6239"/>
    <lineage>
        <taxon>Eukaryota</taxon>
        <taxon>Metazoa</taxon>
        <taxon>Ecdysozoa</taxon>
        <taxon>Nematoda</taxon>
        <taxon>Chromadorea</taxon>
        <taxon>Rhabditida</taxon>
        <taxon>Rhabditina</taxon>
        <taxon>Rhabditomorpha</taxon>
        <taxon>Rhabditoidea</taxon>
        <taxon>Rhabditidae</taxon>
        <taxon>Peloderinae</taxon>
        <taxon>Caenorhabditis</taxon>
    </lineage>
</organism>
<dbReference type="AlphaFoldDB" id="O45311"/>
<dbReference type="GO" id="GO:0005886">
    <property type="term" value="C:plasma membrane"/>
    <property type="evidence" value="ECO:0000318"/>
    <property type="project" value="GO_Central"/>
</dbReference>
<evidence type="ECO:0000256" key="1">
    <source>
        <dbReference type="SAM" id="SignalP"/>
    </source>
</evidence>
<dbReference type="Reactome" id="R-CEL-2022377">
    <property type="pathway name" value="Metabolism of Angiotensinogen to Angiotensins"/>
</dbReference>
<dbReference type="EMBL" id="BX284606">
    <property type="protein sequence ID" value="CCD67890.1"/>
    <property type="molecule type" value="Genomic_DNA"/>
</dbReference>
<keyword evidence="4" id="KW-1185">Reference proteome</keyword>
<dbReference type="GeneID" id="183746"/>
<dbReference type="CTD" id="183746"/>
<feature type="signal peptide" evidence="1">
    <location>
        <begin position="1"/>
        <end position="15"/>
    </location>
</feature>
<dbReference type="PaxDb" id="6239-C53B7.7"/>
<sequence>MWLIILFCFLPTQNAYEHPFDFIENALEKIVDWKSDPCDDFYRHACPVGSIEDIIKVSMQPLKDALNHSWKQKGQRNEGKVYNINFRRSHICCHFFCKLLFIYYDYQYRFINYVTFYDGMLQPLYYHVEANVTDGINEIHQMMEDMVELGNIWLEKTPWVINNNLTEEMKNITNAIKMPVSLTKYTNFIYNLLSPIETDFLNCVSEFEGIQNNTLFCLFYSAKIFVRTRGSYFIDDNGYNAEGTIYFGFPNYYHTTYGNWRASKLGYTGTRVGHEIGHTFIEHSINPDGLPYFSKPAEDCVQNQYLKTCNEYYEGEVPDACNTSDYTFDDNGADVFGLQLAYAILERDLSDQLREQADGLKITNEQLLFYSFAYRFCRGSKSNTTDGSHSHHNVRINAVAQMPGFQQAFNCASDSRMMKSATKQCVIYGNNAPETRK</sequence>
<dbReference type="OrthoDB" id="5795773at2759"/>
<dbReference type="Bgee" id="WBGene00016896">
    <property type="expression patterns" value="Expressed in material anatomical entity and 2 other cell types or tissues"/>
</dbReference>
<dbReference type="Reactome" id="R-CEL-6798695">
    <property type="pathway name" value="Neutrophil degranulation"/>
</dbReference>
<dbReference type="FunCoup" id="O45311">
    <property type="interactions" value="463"/>
</dbReference>
<dbReference type="Reactome" id="R-CEL-5578768">
    <property type="pathway name" value="Physiological factors"/>
</dbReference>
<dbReference type="STRING" id="6239.C53B7.7.1"/>
<dbReference type="AGR" id="WB:WBGene00016896"/>
<dbReference type="Pfam" id="PF01431">
    <property type="entry name" value="Peptidase_M13"/>
    <property type="match status" value="1"/>
</dbReference>
<gene>
    <name evidence="3 5" type="primary">nep-4</name>
    <name evidence="5" type="ORF">C53B7.7</name>
    <name evidence="3" type="ORF">CELE_C53B7.7</name>
</gene>
<dbReference type="PhylomeDB" id="O45311"/>
<dbReference type="KEGG" id="cel:CELE_C53B7.7"/>
<dbReference type="HOGENOM" id="CLU_042842_0_0_1"/>
<dbReference type="Proteomes" id="UP000001940">
    <property type="component" value="Chromosome X"/>
</dbReference>
<proteinExistence type="predicted"/>
<evidence type="ECO:0000313" key="4">
    <source>
        <dbReference type="Proteomes" id="UP000001940"/>
    </source>
</evidence>
<dbReference type="WormBase" id="C53B7.7">
    <property type="protein sequence ID" value="CE35438"/>
    <property type="gene ID" value="WBGene00016896"/>
    <property type="gene designation" value="nep-4"/>
</dbReference>
<name>O45311_CAEEL</name>
<feature type="chain" id="PRO_5012723192" evidence="1">
    <location>
        <begin position="16"/>
        <end position="437"/>
    </location>
</feature>
<reference evidence="3 4" key="1">
    <citation type="journal article" date="1998" name="Science">
        <title>Genome sequence of the nematode C. elegans: a platform for investigating biology.</title>
        <authorList>
            <consortium name="The C. elegans sequencing consortium"/>
            <person name="Sulson J.E."/>
            <person name="Waterston R."/>
        </authorList>
    </citation>
    <scope>NUCLEOTIDE SEQUENCE [LARGE SCALE GENOMIC DNA]</scope>
    <source>
        <strain evidence="3 4">Bristol N2</strain>
    </source>
</reference>
<dbReference type="SMR" id="O45311"/>
<dbReference type="Gene3D" id="3.40.390.10">
    <property type="entry name" value="Collagenase (Catalytic Domain)"/>
    <property type="match status" value="1"/>
</dbReference>
<dbReference type="eggNOG" id="KOG3624">
    <property type="taxonomic scope" value="Eukaryota"/>
</dbReference>
<dbReference type="PANTHER" id="PTHR11733">
    <property type="entry name" value="ZINC METALLOPROTEASE FAMILY M13 NEPRILYSIN-RELATED"/>
    <property type="match status" value="1"/>
</dbReference>
<protein>
    <submittedName>
        <fullName evidence="3">Peptidase M13 C-terminal domain-containing protein</fullName>
    </submittedName>
</protein>
<dbReference type="PANTHER" id="PTHR11733:SF208">
    <property type="entry name" value="PEPTIDASE M13 C-TERMINAL DOMAIN-CONTAINING PROTEIN"/>
    <property type="match status" value="1"/>
</dbReference>
<dbReference type="PROSITE" id="PS51885">
    <property type="entry name" value="NEPRILYSIN"/>
    <property type="match status" value="1"/>
</dbReference>
<dbReference type="GO" id="GO:0016485">
    <property type="term" value="P:protein processing"/>
    <property type="evidence" value="ECO:0000318"/>
    <property type="project" value="GO_Central"/>
</dbReference>
<dbReference type="InterPro" id="IPR000718">
    <property type="entry name" value="Peptidase_M13"/>
</dbReference>
<evidence type="ECO:0000313" key="5">
    <source>
        <dbReference type="WormBase" id="C53B7.7"/>
    </source>
</evidence>
<evidence type="ECO:0000259" key="2">
    <source>
        <dbReference type="Pfam" id="PF01431"/>
    </source>
</evidence>
<keyword evidence="1" id="KW-0732">Signal</keyword>
<dbReference type="OMA" id="FRRSHIC"/>
<dbReference type="InterPro" id="IPR018497">
    <property type="entry name" value="Peptidase_M13_C"/>
</dbReference>
<accession>O45311</accession>
<dbReference type="SUPFAM" id="SSF55486">
    <property type="entry name" value="Metalloproteases ('zincins'), catalytic domain"/>
    <property type="match status" value="1"/>
</dbReference>
<evidence type="ECO:0000313" key="3">
    <source>
        <dbReference type="EMBL" id="CCD67890.1"/>
    </source>
</evidence>
<dbReference type="InterPro" id="IPR024079">
    <property type="entry name" value="MetalloPept_cat_dom_sf"/>
</dbReference>
<dbReference type="RefSeq" id="NP_509156.2">
    <property type="nucleotide sequence ID" value="NM_076755.5"/>
</dbReference>
<dbReference type="PIR" id="T28805">
    <property type="entry name" value="T28805"/>
</dbReference>
<feature type="domain" description="Peptidase M13 C-terminal" evidence="2">
    <location>
        <begin position="250"/>
        <end position="425"/>
    </location>
</feature>
<dbReference type="GO" id="GO:0004222">
    <property type="term" value="F:metalloendopeptidase activity"/>
    <property type="evidence" value="ECO:0000318"/>
    <property type="project" value="GO_Central"/>
</dbReference>
<dbReference type="InParanoid" id="O45311"/>